<proteinExistence type="inferred from homology"/>
<dbReference type="PANTHER" id="PTHR31490">
    <property type="entry name" value="GLYCOSYL HYDROLASE"/>
    <property type="match status" value="1"/>
</dbReference>
<dbReference type="PANTHER" id="PTHR31490:SF90">
    <property type="entry name" value="ENDO-1,4-BETA-XYLANASE A"/>
    <property type="match status" value="1"/>
</dbReference>
<comment type="catalytic activity">
    <reaction evidence="6">
        <text>Endohydrolysis of (1-&gt;4)-beta-D-xylosidic linkages in xylans.</text>
        <dbReference type="EC" id="3.2.1.8"/>
    </reaction>
</comment>
<protein>
    <recommendedName>
        <fullName evidence="6">Beta-xylanase</fullName>
        <ecNumber evidence="6">3.2.1.8</ecNumber>
    </recommendedName>
</protein>
<evidence type="ECO:0000259" key="7">
    <source>
        <dbReference type="PROSITE" id="PS51760"/>
    </source>
</evidence>
<dbReference type="EC" id="3.2.1.8" evidence="6"/>
<evidence type="ECO:0000256" key="3">
    <source>
        <dbReference type="ARBA" id="ARBA00023295"/>
    </source>
</evidence>
<dbReference type="Pfam" id="PF00331">
    <property type="entry name" value="Glyco_hydro_10"/>
    <property type="match status" value="1"/>
</dbReference>
<sequence length="384" mass="44201">MQFRSNLYHVKPALIGFICLFLLGCSTSGESVKKSASTLKDAFQKKFLIGTALNAPQIMGRDSATMQVVKTHFNSIVAENIMKSGMLQPREGDFRFDLADQFVEFGEENNMRIHGHTLVWHSQAPRWFFTDEEGNEVSPELLTERMRKHIYTVVERYKGRVHSWDVVNEAILDDGNYRNSKFYQILGKDFIKLAFQFAHEADPDAELYYNDFSMSQPGKREGVVKMVKELQEQGIQIDGIGMQGHISLEHPEIEEFEKSIQAFSELGVQVMVTELDLSVLPSPWNRDAGANISDNVDYQNKMNPYPDGLPDSVEEAFDDRYLEFFKLFIKYEDEISRVTLWGVNDSNSWKNGWPIRGRTDYPLLFDRENKAKPIVEKLIRVANQ</sequence>
<evidence type="ECO:0000256" key="2">
    <source>
        <dbReference type="ARBA" id="ARBA00023277"/>
    </source>
</evidence>
<dbReference type="Gene3D" id="3.20.20.80">
    <property type="entry name" value="Glycosidases"/>
    <property type="match status" value="1"/>
</dbReference>
<dbReference type="PROSITE" id="PS51760">
    <property type="entry name" value="GH10_2"/>
    <property type="match status" value="1"/>
</dbReference>
<evidence type="ECO:0000313" key="8">
    <source>
        <dbReference type="EMBL" id="MBD8489451.1"/>
    </source>
</evidence>
<dbReference type="InterPro" id="IPR031158">
    <property type="entry name" value="GH10_AS"/>
</dbReference>
<feature type="domain" description="GH10" evidence="7">
    <location>
        <begin position="33"/>
        <end position="381"/>
    </location>
</feature>
<evidence type="ECO:0000256" key="5">
    <source>
        <dbReference type="PROSITE-ProRule" id="PRU10061"/>
    </source>
</evidence>
<dbReference type="PROSITE" id="PS00591">
    <property type="entry name" value="GH10_1"/>
    <property type="match status" value="1"/>
</dbReference>
<organism evidence="8 9">
    <name type="scientific">Echinicola arenosa</name>
    <dbReference type="NCBI Taxonomy" id="2774144"/>
    <lineage>
        <taxon>Bacteria</taxon>
        <taxon>Pseudomonadati</taxon>
        <taxon>Bacteroidota</taxon>
        <taxon>Cytophagia</taxon>
        <taxon>Cytophagales</taxon>
        <taxon>Cyclobacteriaceae</taxon>
        <taxon>Echinicola</taxon>
    </lineage>
</organism>
<comment type="caution">
    <text evidence="8">The sequence shown here is derived from an EMBL/GenBank/DDBJ whole genome shotgun (WGS) entry which is preliminary data.</text>
</comment>
<dbReference type="InterPro" id="IPR044846">
    <property type="entry name" value="GH10"/>
</dbReference>
<keyword evidence="1 6" id="KW-0378">Hydrolase</keyword>
<dbReference type="Proteomes" id="UP000647133">
    <property type="component" value="Unassembled WGS sequence"/>
</dbReference>
<evidence type="ECO:0000256" key="4">
    <source>
        <dbReference type="ARBA" id="ARBA00023326"/>
    </source>
</evidence>
<dbReference type="PROSITE" id="PS51257">
    <property type="entry name" value="PROKAR_LIPOPROTEIN"/>
    <property type="match status" value="1"/>
</dbReference>
<accession>A0ABR9AKY0</accession>
<keyword evidence="2 6" id="KW-0119">Carbohydrate metabolism</keyword>
<gene>
    <name evidence="8" type="ORF">IFO69_11915</name>
</gene>
<keyword evidence="9" id="KW-1185">Reference proteome</keyword>
<evidence type="ECO:0000256" key="1">
    <source>
        <dbReference type="ARBA" id="ARBA00022801"/>
    </source>
</evidence>
<keyword evidence="3 6" id="KW-0326">Glycosidase</keyword>
<name>A0ABR9AKY0_9BACT</name>
<dbReference type="SUPFAM" id="SSF51445">
    <property type="entry name" value="(Trans)glycosidases"/>
    <property type="match status" value="1"/>
</dbReference>
<reference evidence="8 9" key="1">
    <citation type="submission" date="2020-09" db="EMBL/GenBank/DDBJ databases">
        <title>Echinicola sp. CAU 1574 isolated from sand of Sido Beach.</title>
        <authorList>
            <person name="Kim W."/>
        </authorList>
    </citation>
    <scope>NUCLEOTIDE SEQUENCE [LARGE SCALE GENOMIC DNA]</scope>
    <source>
        <strain evidence="8 9">CAU 1574</strain>
    </source>
</reference>
<feature type="active site" description="Nucleophile" evidence="5">
    <location>
        <position position="274"/>
    </location>
</feature>
<keyword evidence="4 6" id="KW-0624">Polysaccharide degradation</keyword>
<dbReference type="InterPro" id="IPR017853">
    <property type="entry name" value="GH"/>
</dbReference>
<dbReference type="PRINTS" id="PR00134">
    <property type="entry name" value="GLHYDRLASE10"/>
</dbReference>
<dbReference type="InterPro" id="IPR001000">
    <property type="entry name" value="GH10_dom"/>
</dbReference>
<dbReference type="SMART" id="SM00633">
    <property type="entry name" value="Glyco_10"/>
    <property type="match status" value="1"/>
</dbReference>
<evidence type="ECO:0000313" key="9">
    <source>
        <dbReference type="Proteomes" id="UP000647133"/>
    </source>
</evidence>
<evidence type="ECO:0000256" key="6">
    <source>
        <dbReference type="RuleBase" id="RU361174"/>
    </source>
</evidence>
<comment type="similarity">
    <text evidence="6">Belongs to the glycosyl hydrolase 10 (cellulase F) family.</text>
</comment>
<dbReference type="EMBL" id="JACYTQ010000003">
    <property type="protein sequence ID" value="MBD8489451.1"/>
    <property type="molecule type" value="Genomic_DNA"/>
</dbReference>